<evidence type="ECO:0000313" key="2">
    <source>
        <dbReference type="Proteomes" id="UP000287651"/>
    </source>
</evidence>
<sequence length="126" mass="13879">MAWIILAKAWTYWVSPRKASGITAKLLRLGIGKVSLRSLRRRQYQPGVWEIELPSPRREKRNNGATVGAYCPPAGVSSLRLLSVEHSCDIGSLSSVRILLMAHVVAEVSVRPGRSMCAEHFAGSRP</sequence>
<accession>A0A426XI19</accession>
<organism evidence="1 2">
    <name type="scientific">Ensete ventricosum</name>
    <name type="common">Abyssinian banana</name>
    <name type="synonym">Musa ensete</name>
    <dbReference type="NCBI Taxonomy" id="4639"/>
    <lineage>
        <taxon>Eukaryota</taxon>
        <taxon>Viridiplantae</taxon>
        <taxon>Streptophyta</taxon>
        <taxon>Embryophyta</taxon>
        <taxon>Tracheophyta</taxon>
        <taxon>Spermatophyta</taxon>
        <taxon>Magnoliopsida</taxon>
        <taxon>Liliopsida</taxon>
        <taxon>Zingiberales</taxon>
        <taxon>Musaceae</taxon>
        <taxon>Ensete</taxon>
    </lineage>
</organism>
<gene>
    <name evidence="1" type="ORF">B296_00043252</name>
</gene>
<comment type="caution">
    <text evidence="1">The sequence shown here is derived from an EMBL/GenBank/DDBJ whole genome shotgun (WGS) entry which is preliminary data.</text>
</comment>
<protein>
    <submittedName>
        <fullName evidence="1">Uncharacterized protein</fullName>
    </submittedName>
</protein>
<proteinExistence type="predicted"/>
<dbReference type="EMBL" id="AMZH03020485">
    <property type="protein sequence ID" value="RRT39121.1"/>
    <property type="molecule type" value="Genomic_DNA"/>
</dbReference>
<dbReference type="AlphaFoldDB" id="A0A426XI19"/>
<dbReference type="Proteomes" id="UP000287651">
    <property type="component" value="Unassembled WGS sequence"/>
</dbReference>
<name>A0A426XI19_ENSVE</name>
<reference evidence="1 2" key="1">
    <citation type="journal article" date="2014" name="Agronomy (Basel)">
        <title>A Draft Genome Sequence for Ensete ventricosum, the Drought-Tolerant Tree Against Hunger.</title>
        <authorList>
            <person name="Harrison J."/>
            <person name="Moore K.A."/>
            <person name="Paszkiewicz K."/>
            <person name="Jones T."/>
            <person name="Grant M."/>
            <person name="Ambacheew D."/>
            <person name="Muzemil S."/>
            <person name="Studholme D.J."/>
        </authorList>
    </citation>
    <scope>NUCLEOTIDE SEQUENCE [LARGE SCALE GENOMIC DNA]</scope>
</reference>
<evidence type="ECO:0000313" key="1">
    <source>
        <dbReference type="EMBL" id="RRT39121.1"/>
    </source>
</evidence>